<gene>
    <name evidence="2" type="ORF">PVAP13_7KG119110</name>
</gene>
<reference evidence="2 3" key="1">
    <citation type="submission" date="2020-05" db="EMBL/GenBank/DDBJ databases">
        <title>WGS assembly of Panicum virgatum.</title>
        <authorList>
            <person name="Lovell J.T."/>
            <person name="Jenkins J."/>
            <person name="Shu S."/>
            <person name="Juenger T.E."/>
            <person name="Schmutz J."/>
        </authorList>
    </citation>
    <scope>NUCLEOTIDE SEQUENCE [LARGE SCALE GENOMIC DNA]</scope>
    <source>
        <strain evidence="3">cv. AP13</strain>
    </source>
</reference>
<comment type="caution">
    <text evidence="2">The sequence shown here is derived from an EMBL/GenBank/DDBJ whole genome shotgun (WGS) entry which is preliminary data.</text>
</comment>
<sequence length="99" mass="10160">MLPSTFLPLLPIPSSMCCQGPVCRPRPHPHLLECAVKGVAASAPDPHPPSFLSAAHPPSVPQLARRPEAITSSNVPPPGPRREGLAEPGPAAAARGSPS</sequence>
<protein>
    <submittedName>
        <fullName evidence="2">Uncharacterized protein</fullName>
    </submittedName>
</protein>
<accession>A0A8T0QLG0</accession>
<keyword evidence="3" id="KW-1185">Reference proteome</keyword>
<name>A0A8T0QLG0_PANVG</name>
<evidence type="ECO:0000313" key="2">
    <source>
        <dbReference type="EMBL" id="KAG2571746.1"/>
    </source>
</evidence>
<dbReference type="EMBL" id="CM029049">
    <property type="protein sequence ID" value="KAG2571746.1"/>
    <property type="molecule type" value="Genomic_DNA"/>
</dbReference>
<dbReference type="Proteomes" id="UP000823388">
    <property type="component" value="Chromosome 7K"/>
</dbReference>
<feature type="compositionally biased region" description="Low complexity" evidence="1">
    <location>
        <begin position="86"/>
        <end position="99"/>
    </location>
</feature>
<evidence type="ECO:0000256" key="1">
    <source>
        <dbReference type="SAM" id="MobiDB-lite"/>
    </source>
</evidence>
<organism evidence="2 3">
    <name type="scientific">Panicum virgatum</name>
    <name type="common">Blackwell switchgrass</name>
    <dbReference type="NCBI Taxonomy" id="38727"/>
    <lineage>
        <taxon>Eukaryota</taxon>
        <taxon>Viridiplantae</taxon>
        <taxon>Streptophyta</taxon>
        <taxon>Embryophyta</taxon>
        <taxon>Tracheophyta</taxon>
        <taxon>Spermatophyta</taxon>
        <taxon>Magnoliopsida</taxon>
        <taxon>Liliopsida</taxon>
        <taxon>Poales</taxon>
        <taxon>Poaceae</taxon>
        <taxon>PACMAD clade</taxon>
        <taxon>Panicoideae</taxon>
        <taxon>Panicodae</taxon>
        <taxon>Paniceae</taxon>
        <taxon>Panicinae</taxon>
        <taxon>Panicum</taxon>
        <taxon>Panicum sect. Hiantes</taxon>
    </lineage>
</organism>
<dbReference type="AlphaFoldDB" id="A0A8T0QLG0"/>
<proteinExistence type="predicted"/>
<feature type="region of interest" description="Disordered" evidence="1">
    <location>
        <begin position="40"/>
        <end position="99"/>
    </location>
</feature>
<evidence type="ECO:0000313" key="3">
    <source>
        <dbReference type="Proteomes" id="UP000823388"/>
    </source>
</evidence>